<dbReference type="InterPro" id="IPR046341">
    <property type="entry name" value="SET_dom_sf"/>
</dbReference>
<dbReference type="EMBL" id="JTDE01004834">
    <property type="protein sequence ID" value="KAF7252968.1"/>
    <property type="molecule type" value="Genomic_DNA"/>
</dbReference>
<reference evidence="1" key="1">
    <citation type="submission" date="2019-07" db="EMBL/GenBank/DDBJ databases">
        <title>Annotation for the trematode Paragonimus miyazaki's.</title>
        <authorList>
            <person name="Choi Y.-J."/>
        </authorList>
    </citation>
    <scope>NUCLEOTIDE SEQUENCE</scope>
    <source>
        <strain evidence="1">Japan</strain>
    </source>
</reference>
<proteinExistence type="predicted"/>
<comment type="caution">
    <text evidence="1">The sequence shown here is derived from an EMBL/GenBank/DDBJ whole genome shotgun (WGS) entry which is preliminary data.</text>
</comment>
<accession>A0A8S9YIN0</accession>
<sequence length="506" mass="56947">MSGLIRLFRPISIFMQSDFVSCVFTDPTILMDNFLTWLIKSGSNVTWSTPGISLLRVFIRDKDRGLRSRQDLPPDSCCLSIPVDDLRLILTPARCVNFLNLCGCFGLDCEPHILADPLHVLILFVFHLVTCPSTCPLKAIWAPYLIVLPTEYTDPVFVFSAEFDLYKHFNPHEQSVFQPMDVHSAVIKVIERYHSAWSNLFPLLSKAGFCDSLGSDQPPTDFAWAWSTVNSRCVHCKLPSFNPEGLNGACAKLFNVLPVCRDSIRFKATSQSDEHISLIPFFDLLNHDPLVNSVPLSLDPEQNSIRLTLQHSLVTDQQVYINYGPHDNLSLLVEYGFCLKPGANPHDAVYPTYADLQNLSEAMRKPRAVEAFHAVLQRLKLTVPELSCITTPITWFTVCFTPYGPSYYLLVLLYAINVIKERVANSCEGKSILLSSSDPLYELAEDTLESVVHVLVNTLISNMREQIVAQQTMLSLLCVQSYAAESFLNQFKLLLQGKQYILDALT</sequence>
<evidence type="ECO:0000313" key="1">
    <source>
        <dbReference type="EMBL" id="KAF7252968.1"/>
    </source>
</evidence>
<dbReference type="AlphaFoldDB" id="A0A8S9YIN0"/>
<dbReference type="PANTHER" id="PTHR13271">
    <property type="entry name" value="UNCHARACTERIZED PUTATIVE METHYLTRANSFERASE"/>
    <property type="match status" value="1"/>
</dbReference>
<evidence type="ECO:0000313" key="2">
    <source>
        <dbReference type="Proteomes" id="UP000822476"/>
    </source>
</evidence>
<dbReference type="GO" id="GO:0016279">
    <property type="term" value="F:protein-lysine N-methyltransferase activity"/>
    <property type="evidence" value="ECO:0007669"/>
    <property type="project" value="TreeGrafter"/>
</dbReference>
<dbReference type="InterPro" id="IPR050600">
    <property type="entry name" value="SETD3_SETD6_MTase"/>
</dbReference>
<protein>
    <submittedName>
        <fullName evidence="1">SET domain-containing protein 4</fullName>
    </submittedName>
</protein>
<dbReference type="OrthoDB" id="341421at2759"/>
<keyword evidence="2" id="KW-1185">Reference proteome</keyword>
<name>A0A8S9YIN0_9TREM</name>
<dbReference type="Gene3D" id="3.90.1410.10">
    <property type="entry name" value="set domain protein methyltransferase, domain 1"/>
    <property type="match status" value="1"/>
</dbReference>
<organism evidence="1 2">
    <name type="scientific">Paragonimus skrjabini miyazakii</name>
    <dbReference type="NCBI Taxonomy" id="59628"/>
    <lineage>
        <taxon>Eukaryota</taxon>
        <taxon>Metazoa</taxon>
        <taxon>Spiralia</taxon>
        <taxon>Lophotrochozoa</taxon>
        <taxon>Platyhelminthes</taxon>
        <taxon>Trematoda</taxon>
        <taxon>Digenea</taxon>
        <taxon>Plagiorchiida</taxon>
        <taxon>Troglotremata</taxon>
        <taxon>Troglotrematidae</taxon>
        <taxon>Paragonimus</taxon>
    </lineage>
</organism>
<dbReference type="Proteomes" id="UP000822476">
    <property type="component" value="Unassembled WGS sequence"/>
</dbReference>
<gene>
    <name evidence="1" type="ORF">EG68_08061</name>
</gene>
<dbReference type="SUPFAM" id="SSF82199">
    <property type="entry name" value="SET domain"/>
    <property type="match status" value="1"/>
</dbReference>
<dbReference type="PANTHER" id="PTHR13271:SF151">
    <property type="entry name" value="SET DOMAIN-CONTAINING PROTEIN 4"/>
    <property type="match status" value="1"/>
</dbReference>